<evidence type="ECO:0000256" key="2">
    <source>
        <dbReference type="ARBA" id="ARBA00005697"/>
    </source>
</evidence>
<dbReference type="RefSeq" id="WP_074766215.1">
    <property type="nucleotide sequence ID" value="NZ_FNWO01000003.1"/>
</dbReference>
<feature type="transmembrane region" description="Helical" evidence="9">
    <location>
        <begin position="411"/>
        <end position="429"/>
    </location>
</feature>
<feature type="transmembrane region" description="Helical" evidence="9">
    <location>
        <begin position="316"/>
        <end position="336"/>
    </location>
</feature>
<keyword evidence="7 8" id="KW-0472">Membrane</keyword>
<protein>
    <submittedName>
        <fullName evidence="10">Putative MFS transporter, AGZA family, xanthine/uracil permease</fullName>
    </submittedName>
</protein>
<keyword evidence="5 8" id="KW-0812">Transmembrane</keyword>
<feature type="transmembrane region" description="Helical" evidence="9">
    <location>
        <begin position="20"/>
        <end position="41"/>
    </location>
</feature>
<organism evidence="10 11">
    <name type="scientific">Magnetospirillum fulvum</name>
    <name type="common">Rhodospirillum fulvum</name>
    <dbReference type="NCBI Taxonomy" id="1082"/>
    <lineage>
        <taxon>Bacteria</taxon>
        <taxon>Pseudomonadati</taxon>
        <taxon>Pseudomonadota</taxon>
        <taxon>Alphaproteobacteria</taxon>
        <taxon>Rhodospirillales</taxon>
        <taxon>Rhodospirillaceae</taxon>
        <taxon>Magnetospirillum</taxon>
    </lineage>
</organism>
<evidence type="ECO:0000256" key="5">
    <source>
        <dbReference type="ARBA" id="ARBA00022692"/>
    </source>
</evidence>
<evidence type="ECO:0000313" key="10">
    <source>
        <dbReference type="EMBL" id="SEH30988.1"/>
    </source>
</evidence>
<accession>A0A1H6HA53</accession>
<evidence type="ECO:0000313" key="11">
    <source>
        <dbReference type="Proteomes" id="UP000182983"/>
    </source>
</evidence>
<keyword evidence="4 8" id="KW-1003">Cell membrane</keyword>
<dbReference type="GO" id="GO:0005886">
    <property type="term" value="C:plasma membrane"/>
    <property type="evidence" value="ECO:0007669"/>
    <property type="project" value="UniProtKB-SubCell"/>
</dbReference>
<proteinExistence type="inferred from homology"/>
<keyword evidence="11" id="KW-1185">Reference proteome</keyword>
<comment type="subcellular location">
    <subcellularLocation>
        <location evidence="1 8">Cell membrane</location>
        <topology evidence="1 8">Multi-pass membrane protein</topology>
    </subcellularLocation>
</comment>
<reference evidence="11" key="1">
    <citation type="submission" date="2016-10" db="EMBL/GenBank/DDBJ databases">
        <authorList>
            <person name="Varghese N."/>
            <person name="Submissions S."/>
        </authorList>
    </citation>
    <scope>NUCLEOTIDE SEQUENCE [LARGE SCALE GENOMIC DNA]</scope>
    <source>
        <strain evidence="11">DSM 13234</strain>
    </source>
</reference>
<feature type="transmembrane region" description="Helical" evidence="9">
    <location>
        <begin position="99"/>
        <end position="119"/>
    </location>
</feature>
<feature type="transmembrane region" description="Helical" evidence="9">
    <location>
        <begin position="238"/>
        <end position="262"/>
    </location>
</feature>
<keyword evidence="6 8" id="KW-1133">Transmembrane helix</keyword>
<gene>
    <name evidence="10" type="ORF">SAMN04244559_01035</name>
</gene>
<dbReference type="PIRSF" id="PIRSF005353">
    <property type="entry name" value="PbuG"/>
    <property type="match status" value="1"/>
</dbReference>
<feature type="transmembrane region" description="Helical" evidence="9">
    <location>
        <begin position="168"/>
        <end position="185"/>
    </location>
</feature>
<evidence type="ECO:0000256" key="8">
    <source>
        <dbReference type="PIRNR" id="PIRNR005353"/>
    </source>
</evidence>
<dbReference type="InterPro" id="IPR045018">
    <property type="entry name" value="Azg-like"/>
</dbReference>
<feature type="transmembrane region" description="Helical" evidence="9">
    <location>
        <begin position="383"/>
        <end position="404"/>
    </location>
</feature>
<dbReference type="InterPro" id="IPR026033">
    <property type="entry name" value="Azg-like_bact_archaea"/>
</dbReference>
<evidence type="ECO:0000256" key="1">
    <source>
        <dbReference type="ARBA" id="ARBA00004651"/>
    </source>
</evidence>
<dbReference type="InterPro" id="IPR006043">
    <property type="entry name" value="NCS2"/>
</dbReference>
<evidence type="ECO:0000256" key="4">
    <source>
        <dbReference type="ARBA" id="ARBA00022475"/>
    </source>
</evidence>
<evidence type="ECO:0000256" key="9">
    <source>
        <dbReference type="SAM" id="Phobius"/>
    </source>
</evidence>
<evidence type="ECO:0000256" key="7">
    <source>
        <dbReference type="ARBA" id="ARBA00023136"/>
    </source>
</evidence>
<dbReference type="PANTHER" id="PTHR43337">
    <property type="entry name" value="XANTHINE/URACIL PERMEASE C887.17-RELATED"/>
    <property type="match status" value="1"/>
</dbReference>
<feature type="transmembrane region" description="Helical" evidence="9">
    <location>
        <begin position="47"/>
        <end position="68"/>
    </location>
</feature>
<dbReference type="Pfam" id="PF00860">
    <property type="entry name" value="Xan_ur_permease"/>
    <property type="match status" value="1"/>
</dbReference>
<dbReference type="Proteomes" id="UP000182983">
    <property type="component" value="Unassembled WGS sequence"/>
</dbReference>
<name>A0A1H6HA53_MAGFU</name>
<feature type="transmembrane region" description="Helical" evidence="9">
    <location>
        <begin position="192"/>
        <end position="218"/>
    </location>
</feature>
<dbReference type="GO" id="GO:0015207">
    <property type="term" value="F:adenine transmembrane transporter activity"/>
    <property type="evidence" value="ECO:0007669"/>
    <property type="project" value="TreeGrafter"/>
</dbReference>
<sequence length="430" mass="43326">MLERLFAIKAQGSSVSTEILAGLTTFLTMAYIIIVNPAILAEAGMDHGAVFAATCLAAAAGSLLMGLLANYPIALAPGMGLNAYFTYTVVLGLGHSWQVALGAVFVSGLLFLALALSPARETIIDAIPHSLKLAISAGIGLFLGTIALKNAGLIVAHPSTLVTLGDLHQPPVLLAIVGFLIMVALDARKVPGAILIGILGTAAAGMALGVSPFGGIVSPPPPIAPTFLAMDVRGALDLGLVAIIFAFLFVVVFDNAGTLVGLAHRSGLLDTGGKLPRTGRVLIADALAATGGAALGTSPTTSYIESAAGIKAGGRTGLTAITVAALFLLALFFSPLAASVPPYATAPALLFVACVMTGSLSGIEWDDVTEAVPATITALAMPLTFSIADGITFGLISFAAIKLLSGRGREVGVTVWLLAAAALAKHAFVG</sequence>
<evidence type="ECO:0000256" key="6">
    <source>
        <dbReference type="ARBA" id="ARBA00022989"/>
    </source>
</evidence>
<dbReference type="EMBL" id="FNWO01000003">
    <property type="protein sequence ID" value="SEH30988.1"/>
    <property type="molecule type" value="Genomic_DNA"/>
</dbReference>
<comment type="similarity">
    <text evidence="2 8">Belongs to the nucleobase:cation symporter-2 (NCS2) (TC 2.A.40) family. Azg-like subfamily.</text>
</comment>
<feature type="transmembrane region" description="Helical" evidence="9">
    <location>
        <begin position="75"/>
        <end position="93"/>
    </location>
</feature>
<feature type="transmembrane region" description="Helical" evidence="9">
    <location>
        <begin position="343"/>
        <end position="363"/>
    </location>
</feature>
<dbReference type="AlphaFoldDB" id="A0A1H6HA53"/>
<dbReference type="OrthoDB" id="9808458at2"/>
<feature type="transmembrane region" description="Helical" evidence="9">
    <location>
        <begin position="131"/>
        <end position="148"/>
    </location>
</feature>
<dbReference type="PANTHER" id="PTHR43337:SF1">
    <property type="entry name" value="XANTHINE_URACIL PERMEASE C887.17-RELATED"/>
    <property type="match status" value="1"/>
</dbReference>
<evidence type="ECO:0000256" key="3">
    <source>
        <dbReference type="ARBA" id="ARBA00022448"/>
    </source>
</evidence>
<keyword evidence="3 8" id="KW-0813">Transport</keyword>